<keyword evidence="2" id="KW-1185">Reference proteome</keyword>
<dbReference type="STRING" id="909626.AQJ91_33605"/>
<dbReference type="AlphaFoldDB" id="A0A101UU58"/>
<sequence length="96" mass="10006">MHRWIAERFATDEEAVPAVLADGFVARLLDSTPAAHRPRGAELSAALRAVAAGLALDAPPDNLRIVGRHVVLAPRGWCRVPCHAAAPAGRDAGKGG</sequence>
<dbReference type="RefSeq" id="WP_067029161.1">
    <property type="nucleotide sequence ID" value="NZ_KQ949101.1"/>
</dbReference>
<gene>
    <name evidence="1" type="ORF">AQJ91_33605</name>
</gene>
<proteinExistence type="predicted"/>
<evidence type="ECO:0000313" key="2">
    <source>
        <dbReference type="Proteomes" id="UP000053260"/>
    </source>
</evidence>
<accession>A0A101UU58</accession>
<organism evidence="1 2">
    <name type="scientific">Streptomyces dysideae</name>
    <dbReference type="NCBI Taxonomy" id="909626"/>
    <lineage>
        <taxon>Bacteria</taxon>
        <taxon>Bacillati</taxon>
        <taxon>Actinomycetota</taxon>
        <taxon>Actinomycetes</taxon>
        <taxon>Kitasatosporales</taxon>
        <taxon>Streptomycetaceae</taxon>
        <taxon>Streptomyces</taxon>
    </lineage>
</organism>
<name>A0A101UU58_9ACTN</name>
<dbReference type="EMBL" id="LMXB01000082">
    <property type="protein sequence ID" value="KUO16953.1"/>
    <property type="molecule type" value="Genomic_DNA"/>
</dbReference>
<evidence type="ECO:0000313" key="1">
    <source>
        <dbReference type="EMBL" id="KUO16953.1"/>
    </source>
</evidence>
<comment type="caution">
    <text evidence="1">The sequence shown here is derived from an EMBL/GenBank/DDBJ whole genome shotgun (WGS) entry which is preliminary data.</text>
</comment>
<dbReference type="Proteomes" id="UP000053260">
    <property type="component" value="Unassembled WGS sequence"/>
</dbReference>
<reference evidence="1 2" key="1">
    <citation type="submission" date="2015-10" db="EMBL/GenBank/DDBJ databases">
        <title>Draft genome sequence of Streptomyces sp. RV15, isolated from a marine sponge.</title>
        <authorList>
            <person name="Ruckert C."/>
            <person name="Abdelmohsen U.R."/>
            <person name="Winkler A."/>
            <person name="Hentschel U."/>
            <person name="Kalinowski J."/>
            <person name="Kampfer P."/>
            <person name="Glaeser S."/>
        </authorList>
    </citation>
    <scope>NUCLEOTIDE SEQUENCE [LARGE SCALE GENOMIC DNA]</scope>
    <source>
        <strain evidence="1 2">RV15</strain>
    </source>
</reference>
<protein>
    <submittedName>
        <fullName evidence="1">Uncharacterized protein</fullName>
    </submittedName>
</protein>